<comment type="caution">
    <text evidence="1">The sequence shown here is derived from an EMBL/GenBank/DDBJ whole genome shotgun (WGS) entry which is preliminary data.</text>
</comment>
<reference evidence="1" key="1">
    <citation type="journal article" date="2015" name="Nature">
        <title>Complex archaea that bridge the gap between prokaryotes and eukaryotes.</title>
        <authorList>
            <person name="Spang A."/>
            <person name="Saw J.H."/>
            <person name="Jorgensen S.L."/>
            <person name="Zaremba-Niedzwiedzka K."/>
            <person name="Martijn J."/>
            <person name="Lind A.E."/>
            <person name="van Eijk R."/>
            <person name="Schleper C."/>
            <person name="Guy L."/>
            <person name="Ettema T.J."/>
        </authorList>
    </citation>
    <scope>NUCLEOTIDE SEQUENCE</scope>
</reference>
<proteinExistence type="predicted"/>
<organism evidence="1">
    <name type="scientific">marine sediment metagenome</name>
    <dbReference type="NCBI Taxonomy" id="412755"/>
    <lineage>
        <taxon>unclassified sequences</taxon>
        <taxon>metagenomes</taxon>
        <taxon>ecological metagenomes</taxon>
    </lineage>
</organism>
<name>A0A0F9C4T0_9ZZZZ</name>
<dbReference type="PANTHER" id="PTHR11669">
    <property type="entry name" value="REPLICATION FACTOR C / DNA POLYMERASE III GAMMA-TAU SUBUNIT"/>
    <property type="match status" value="1"/>
</dbReference>
<dbReference type="InterPro" id="IPR027417">
    <property type="entry name" value="P-loop_NTPase"/>
</dbReference>
<dbReference type="GO" id="GO:0006261">
    <property type="term" value="P:DNA-templated DNA replication"/>
    <property type="evidence" value="ECO:0007669"/>
    <property type="project" value="TreeGrafter"/>
</dbReference>
<dbReference type="PANTHER" id="PTHR11669:SF8">
    <property type="entry name" value="DNA POLYMERASE III SUBUNIT DELTA"/>
    <property type="match status" value="1"/>
</dbReference>
<evidence type="ECO:0008006" key="2">
    <source>
        <dbReference type="Google" id="ProtNLM"/>
    </source>
</evidence>
<dbReference type="AlphaFoldDB" id="A0A0F9C4T0"/>
<sequence>MFAPLEGKRKFYIMDDADTMTIEAANCLLKALEEPPGYVTIILVASNPSLLPSTILSRCQRLRFLPLKLEEVARLLATQG</sequence>
<dbReference type="InterPro" id="IPR050238">
    <property type="entry name" value="DNA_Rep/Repair_Clamp_Loader"/>
</dbReference>
<dbReference type="Gene3D" id="3.40.50.300">
    <property type="entry name" value="P-loop containing nucleotide triphosphate hydrolases"/>
    <property type="match status" value="1"/>
</dbReference>
<protein>
    <recommendedName>
        <fullName evidence="2">DNA polymerase III subunit delta</fullName>
    </recommendedName>
</protein>
<dbReference type="EMBL" id="LAZR01046037">
    <property type="protein sequence ID" value="KKK97474.1"/>
    <property type="molecule type" value="Genomic_DNA"/>
</dbReference>
<accession>A0A0F9C4T0</accession>
<dbReference type="SUPFAM" id="SSF52540">
    <property type="entry name" value="P-loop containing nucleoside triphosphate hydrolases"/>
    <property type="match status" value="1"/>
</dbReference>
<dbReference type="Pfam" id="PF13177">
    <property type="entry name" value="DNA_pol3_delta2"/>
    <property type="match status" value="1"/>
</dbReference>
<evidence type="ECO:0000313" key="1">
    <source>
        <dbReference type="EMBL" id="KKK97474.1"/>
    </source>
</evidence>
<gene>
    <name evidence="1" type="ORF">LCGC14_2652400</name>
</gene>
<feature type="non-terminal residue" evidence="1">
    <location>
        <position position="80"/>
    </location>
</feature>